<evidence type="ECO:0000256" key="2">
    <source>
        <dbReference type="ARBA" id="ARBA00004524"/>
    </source>
</evidence>
<dbReference type="InterPro" id="IPR050182">
    <property type="entry name" value="Cytochrome_P450_fam2"/>
</dbReference>
<evidence type="ECO:0000256" key="1">
    <source>
        <dbReference type="ARBA" id="ARBA00001971"/>
    </source>
</evidence>
<keyword evidence="10 13" id="KW-0503">Monooxygenase</keyword>
<keyword evidence="11 14" id="KW-0472">Membrane</keyword>
<evidence type="ECO:0000256" key="9">
    <source>
        <dbReference type="ARBA" id="ARBA00023004"/>
    </source>
</evidence>
<dbReference type="GO" id="GO:0006082">
    <property type="term" value="P:organic acid metabolic process"/>
    <property type="evidence" value="ECO:0007669"/>
    <property type="project" value="TreeGrafter"/>
</dbReference>
<protein>
    <submittedName>
        <fullName evidence="15">Uncharacterized protein</fullName>
    </submittedName>
</protein>
<name>A0A8J6JPR5_ELECQ</name>
<keyword evidence="14" id="KW-0812">Transmembrane</keyword>
<keyword evidence="9 12" id="KW-0408">Iron</keyword>
<dbReference type="InterPro" id="IPR036396">
    <property type="entry name" value="Cyt_P450_sf"/>
</dbReference>
<keyword evidence="4 12" id="KW-0349">Heme</keyword>
<dbReference type="GO" id="GO:0005737">
    <property type="term" value="C:cytoplasm"/>
    <property type="evidence" value="ECO:0007669"/>
    <property type="project" value="TreeGrafter"/>
</dbReference>
<evidence type="ECO:0000256" key="12">
    <source>
        <dbReference type="PIRSR" id="PIRSR602401-1"/>
    </source>
</evidence>
<dbReference type="GO" id="GO:0020037">
    <property type="term" value="F:heme binding"/>
    <property type="evidence" value="ECO:0007669"/>
    <property type="project" value="InterPro"/>
</dbReference>
<dbReference type="SUPFAM" id="SSF48264">
    <property type="entry name" value="Cytochrome P450"/>
    <property type="match status" value="1"/>
</dbReference>
<keyword evidence="7" id="KW-0492">Microsome</keyword>
<evidence type="ECO:0000256" key="14">
    <source>
        <dbReference type="SAM" id="Phobius"/>
    </source>
</evidence>
<dbReference type="PROSITE" id="PS00086">
    <property type="entry name" value="CYTOCHROME_P450"/>
    <property type="match status" value="1"/>
</dbReference>
<dbReference type="PRINTS" id="PR01686">
    <property type="entry name" value="EP450ICYP2D"/>
</dbReference>
<feature type="transmembrane region" description="Helical" evidence="14">
    <location>
        <begin position="12"/>
        <end position="33"/>
    </location>
</feature>
<gene>
    <name evidence="15" type="ORF">GDO78_014829</name>
</gene>
<keyword evidence="8 13" id="KW-0560">Oxidoreductase</keyword>
<feature type="binding site" description="axial binding residue" evidence="12">
    <location>
        <position position="448"/>
    </location>
    <ligand>
        <name>heme</name>
        <dbReference type="ChEBI" id="CHEBI:30413"/>
    </ligand>
    <ligandPart>
        <name>Fe</name>
        <dbReference type="ChEBI" id="CHEBI:18248"/>
    </ligandPart>
</feature>
<dbReference type="GO" id="GO:0005506">
    <property type="term" value="F:iron ion binding"/>
    <property type="evidence" value="ECO:0007669"/>
    <property type="project" value="InterPro"/>
</dbReference>
<evidence type="ECO:0000256" key="4">
    <source>
        <dbReference type="ARBA" id="ARBA00022617"/>
    </source>
</evidence>
<dbReference type="Pfam" id="PF00067">
    <property type="entry name" value="p450"/>
    <property type="match status" value="1"/>
</dbReference>
<dbReference type="PRINTS" id="PR00385">
    <property type="entry name" value="P450"/>
</dbReference>
<dbReference type="InterPro" id="IPR001128">
    <property type="entry name" value="Cyt_P450"/>
</dbReference>
<dbReference type="Proteomes" id="UP000770717">
    <property type="component" value="Unassembled WGS sequence"/>
</dbReference>
<dbReference type="OrthoDB" id="1055148at2759"/>
<dbReference type="InterPro" id="IPR017972">
    <property type="entry name" value="Cyt_P450_CS"/>
</dbReference>
<dbReference type="GO" id="GO:0006805">
    <property type="term" value="P:xenobiotic metabolic process"/>
    <property type="evidence" value="ECO:0007669"/>
    <property type="project" value="TreeGrafter"/>
</dbReference>
<evidence type="ECO:0000256" key="7">
    <source>
        <dbReference type="ARBA" id="ARBA00022848"/>
    </source>
</evidence>
<comment type="similarity">
    <text evidence="3 13">Belongs to the cytochrome P450 family.</text>
</comment>
<dbReference type="GO" id="GO:0016712">
    <property type="term" value="F:oxidoreductase activity, acting on paired donors, with incorporation or reduction of molecular oxygen, reduced flavin or flavoprotein as one donor, and incorporation of one atom of oxygen"/>
    <property type="evidence" value="ECO:0007669"/>
    <property type="project" value="InterPro"/>
</dbReference>
<reference evidence="15" key="1">
    <citation type="thesis" date="2020" institute="ProQuest LLC" country="789 East Eisenhower Parkway, Ann Arbor, MI, USA">
        <title>Comparative Genomics and Chromosome Evolution.</title>
        <authorList>
            <person name="Mudd A.B."/>
        </authorList>
    </citation>
    <scope>NUCLEOTIDE SEQUENCE</scope>
    <source>
        <strain evidence="15">HN-11 Male</strain>
        <tissue evidence="15">Kidney and liver</tissue>
    </source>
</reference>
<evidence type="ECO:0000256" key="8">
    <source>
        <dbReference type="ARBA" id="ARBA00023002"/>
    </source>
</evidence>
<organism evidence="15 16">
    <name type="scientific">Eleutherodactylus coqui</name>
    <name type="common">Puerto Rican coqui</name>
    <dbReference type="NCBI Taxonomy" id="57060"/>
    <lineage>
        <taxon>Eukaryota</taxon>
        <taxon>Metazoa</taxon>
        <taxon>Chordata</taxon>
        <taxon>Craniata</taxon>
        <taxon>Vertebrata</taxon>
        <taxon>Euteleostomi</taxon>
        <taxon>Amphibia</taxon>
        <taxon>Batrachia</taxon>
        <taxon>Anura</taxon>
        <taxon>Neobatrachia</taxon>
        <taxon>Hyloidea</taxon>
        <taxon>Eleutherodactylidae</taxon>
        <taxon>Eleutherodactylinae</taxon>
        <taxon>Eleutherodactylus</taxon>
        <taxon>Eleutherodactylus</taxon>
    </lineage>
</organism>
<evidence type="ECO:0000313" key="16">
    <source>
        <dbReference type="Proteomes" id="UP000770717"/>
    </source>
</evidence>
<comment type="cofactor">
    <cofactor evidence="1 12">
        <name>heme</name>
        <dbReference type="ChEBI" id="CHEBI:30413"/>
    </cofactor>
</comment>
<keyword evidence="16" id="KW-1185">Reference proteome</keyword>
<comment type="subcellular location">
    <subcellularLocation>
        <location evidence="2">Microsome membrane</location>
    </subcellularLocation>
</comment>
<evidence type="ECO:0000256" key="10">
    <source>
        <dbReference type="ARBA" id="ARBA00023033"/>
    </source>
</evidence>
<dbReference type="EMBL" id="WNTK01001343">
    <property type="protein sequence ID" value="KAG9467512.1"/>
    <property type="molecule type" value="Genomic_DNA"/>
</dbReference>
<keyword evidence="14" id="KW-1133">Transmembrane helix</keyword>
<dbReference type="PRINTS" id="PR00463">
    <property type="entry name" value="EP450I"/>
</dbReference>
<evidence type="ECO:0000256" key="5">
    <source>
        <dbReference type="ARBA" id="ARBA00022723"/>
    </source>
</evidence>
<dbReference type="Gene3D" id="1.10.630.10">
    <property type="entry name" value="Cytochrome P450"/>
    <property type="match status" value="1"/>
</dbReference>
<evidence type="ECO:0000256" key="11">
    <source>
        <dbReference type="ARBA" id="ARBA00023136"/>
    </source>
</evidence>
<dbReference type="AlphaFoldDB" id="A0A8J6JPR5"/>
<comment type="caution">
    <text evidence="15">The sequence shown here is derived from an EMBL/GenBank/DDBJ whole genome shotgun (WGS) entry which is preliminary data.</text>
</comment>
<evidence type="ECO:0000256" key="13">
    <source>
        <dbReference type="RuleBase" id="RU000461"/>
    </source>
</evidence>
<evidence type="ECO:0000313" key="15">
    <source>
        <dbReference type="EMBL" id="KAG9467512.1"/>
    </source>
</evidence>
<proteinExistence type="inferred from homology"/>
<dbReference type="InterPro" id="IPR002401">
    <property type="entry name" value="Cyt_P450_E_grp-I"/>
</dbReference>
<sequence length="504" mass="57840">MLLPDSSNMMIGLDIITLVLILVIFLLLSKVFYNRKENQNNNFPPGPPCLPIIGNLHIFDFKDPSKTFTQLSNRFGPVFSVQFGMKKVVVLYGYDAVKDAFVNHGEGFSDRADIPIFKESSKGHGIVFSNGENWKVMRRFTISTLKDFGMGKKSLEERINEECDSLVEIFKSYRGKPFENTPIINTSVVNIIISILLGHRFDHGDPTILKLISLVNENFKLLGSPMVALYNMYPNIIRWLPGGHRTVFKNNSQLKNFITETFTKQKSQLDVNHQDNLIDAFLIKQLENNHESERYFHNDNLVMLVSNLFSAGLETTSTTLRWGLLLMMRYPEIQKNVQKEIEQIIGLRRPQIEHRKQMPYTDAVIHEIQRFGNIVPAVAPHATTQNMMFRGYFLPKGTEVLLSLSSVLKDKKYFEKPDEFYPEHFLDSQGHFVKNEAFLPFSAGKRRCAAEILAKAELFLFFTRLMQNFTFKAPPDTEVDITPVVGFTNAPMFHKMCAVPRHND</sequence>
<keyword evidence="6" id="KW-0256">Endoplasmic reticulum</keyword>
<accession>A0A8J6JPR5</accession>
<dbReference type="PANTHER" id="PTHR24300:SF302">
    <property type="entry name" value="CYTOCHROME P450"/>
    <property type="match status" value="1"/>
</dbReference>
<keyword evidence="5 12" id="KW-0479">Metal-binding</keyword>
<evidence type="ECO:0000256" key="3">
    <source>
        <dbReference type="ARBA" id="ARBA00010617"/>
    </source>
</evidence>
<evidence type="ECO:0000256" key="6">
    <source>
        <dbReference type="ARBA" id="ARBA00022824"/>
    </source>
</evidence>
<dbReference type="FunFam" id="1.10.630.10:FF:000010">
    <property type="entry name" value="cytochrome P450 2W1 isoform X2"/>
    <property type="match status" value="1"/>
</dbReference>
<dbReference type="GO" id="GO:0046222">
    <property type="term" value="P:aflatoxin metabolic process"/>
    <property type="evidence" value="ECO:0007669"/>
    <property type="project" value="UniProtKB-ARBA"/>
</dbReference>
<dbReference type="PANTHER" id="PTHR24300">
    <property type="entry name" value="CYTOCHROME P450 508A4-RELATED"/>
    <property type="match status" value="1"/>
</dbReference>
<dbReference type="InterPro" id="IPR008069">
    <property type="entry name" value="Cyt_P450_E_grp-I_CYP2D-like"/>
</dbReference>